<protein>
    <recommendedName>
        <fullName evidence="4">F-box domain-containing protein</fullName>
    </recommendedName>
</protein>
<name>A0A8S0W1R8_CYCAE</name>
<evidence type="ECO:0000313" key="2">
    <source>
        <dbReference type="EMBL" id="CAA7266715.1"/>
    </source>
</evidence>
<evidence type="ECO:0000256" key="1">
    <source>
        <dbReference type="SAM" id="MobiDB-lite"/>
    </source>
</evidence>
<feature type="compositionally biased region" description="Acidic residues" evidence="1">
    <location>
        <begin position="327"/>
        <end position="341"/>
    </location>
</feature>
<reference evidence="2 3" key="1">
    <citation type="submission" date="2020-01" db="EMBL/GenBank/DDBJ databases">
        <authorList>
            <person name="Gupta K D."/>
        </authorList>
    </citation>
    <scope>NUCLEOTIDE SEQUENCE [LARGE SCALE GENOMIC DNA]</scope>
</reference>
<dbReference type="EMBL" id="CACVBS010000056">
    <property type="protein sequence ID" value="CAA7266715.1"/>
    <property type="molecule type" value="Genomic_DNA"/>
</dbReference>
<organism evidence="2 3">
    <name type="scientific">Cyclocybe aegerita</name>
    <name type="common">Black poplar mushroom</name>
    <name type="synonym">Agrocybe aegerita</name>
    <dbReference type="NCBI Taxonomy" id="1973307"/>
    <lineage>
        <taxon>Eukaryota</taxon>
        <taxon>Fungi</taxon>
        <taxon>Dikarya</taxon>
        <taxon>Basidiomycota</taxon>
        <taxon>Agaricomycotina</taxon>
        <taxon>Agaricomycetes</taxon>
        <taxon>Agaricomycetidae</taxon>
        <taxon>Agaricales</taxon>
        <taxon>Agaricineae</taxon>
        <taxon>Bolbitiaceae</taxon>
        <taxon>Cyclocybe</taxon>
    </lineage>
</organism>
<dbReference type="Gene3D" id="3.80.10.10">
    <property type="entry name" value="Ribonuclease Inhibitor"/>
    <property type="match status" value="1"/>
</dbReference>
<gene>
    <name evidence="2" type="ORF">AAE3_LOCUS8952</name>
</gene>
<dbReference type="AlphaFoldDB" id="A0A8S0W1R8"/>
<feature type="region of interest" description="Disordered" evidence="1">
    <location>
        <begin position="1"/>
        <end position="43"/>
    </location>
</feature>
<evidence type="ECO:0008006" key="4">
    <source>
        <dbReference type="Google" id="ProtNLM"/>
    </source>
</evidence>
<accession>A0A8S0W1R8</accession>
<dbReference type="OrthoDB" id="2269034at2759"/>
<sequence length="586" mass="65829">MKALNQKNSKADSSSGMLESLKENVPPSSLISRTPRKLPTDTSATAANAQIELALLDAQILALQNQKAILIQRHSPHRTGLGEYAKLIPPICRVPLEILQEIALYCLPLQPTLTLRDAPLSLSHVSRDWRRAVLSLPGMWSELYLEVYNAENRHDSLIPVILEWFGRARTRPLSFHLFFVSAKTDDDEDEFSLYVDEIIGLGARWVFDYMPILPRLVSTLESLTLNNYSRTQRDGNPGTDAHGGLQLILGRAAINLRRLVLDKPFAFYQVNYPWSQLTSLSINDKMSLETWARLLRECCQLQTGSFELSSSDYADDSDSDSGSAYWDAEDLVDGSGDEESDQQPNLVPLTALEDLSLRISSSDITLGQCITSCCFTNLKALQVDFAHSRTPGIDEDIDPSVFYQLNNLERLSLVSSGEETVARLEILLRSIPGLTSLRLYVPQLDPAEIFDLLTHDDPLKPDLVPHLKTLAIPFKFDPDEGDLEEILDAMTLMLYSRTAPTLDLSEHLRRFTTAHRVEPNLNAQIMDALQPYAQSGLDFKVDKSLVHSVPTGDSTLVNWDFGIQHRILWREAARLPEEMEQISSDW</sequence>
<proteinExistence type="predicted"/>
<comment type="caution">
    <text evidence="2">The sequence shown here is derived from an EMBL/GenBank/DDBJ whole genome shotgun (WGS) entry which is preliminary data.</text>
</comment>
<dbReference type="InterPro" id="IPR032675">
    <property type="entry name" value="LRR_dom_sf"/>
</dbReference>
<dbReference type="Proteomes" id="UP000467700">
    <property type="component" value="Unassembled WGS sequence"/>
</dbReference>
<evidence type="ECO:0000313" key="3">
    <source>
        <dbReference type="Proteomes" id="UP000467700"/>
    </source>
</evidence>
<keyword evidence="3" id="KW-1185">Reference proteome</keyword>
<feature type="compositionally biased region" description="Polar residues" evidence="1">
    <location>
        <begin position="1"/>
        <end position="17"/>
    </location>
</feature>
<feature type="region of interest" description="Disordered" evidence="1">
    <location>
        <begin position="309"/>
        <end position="343"/>
    </location>
</feature>